<reference evidence="1 2" key="1">
    <citation type="journal article" date="2019" name="Int. J. Syst. Evol. Microbiol.">
        <title>The Global Catalogue of Microorganisms (GCM) 10K type strain sequencing project: providing services to taxonomists for standard genome sequencing and annotation.</title>
        <authorList>
            <consortium name="The Broad Institute Genomics Platform"/>
            <consortium name="The Broad Institute Genome Sequencing Center for Infectious Disease"/>
            <person name="Wu L."/>
            <person name="Ma J."/>
        </authorList>
    </citation>
    <scope>NUCLEOTIDE SEQUENCE [LARGE SCALE GENOMIC DNA]</scope>
    <source>
        <strain evidence="1 2">PSR21</strain>
    </source>
</reference>
<protein>
    <submittedName>
        <fullName evidence="1">Uncharacterized protein</fullName>
    </submittedName>
</protein>
<keyword evidence="2" id="KW-1185">Reference proteome</keyword>
<dbReference type="EMBL" id="JBHTBF010000001">
    <property type="protein sequence ID" value="MFC7315474.1"/>
    <property type="molecule type" value="Genomic_DNA"/>
</dbReference>
<evidence type="ECO:0000313" key="2">
    <source>
        <dbReference type="Proteomes" id="UP001596547"/>
    </source>
</evidence>
<dbReference type="GeneID" id="79314440"/>
<dbReference type="RefSeq" id="WP_276304874.1">
    <property type="nucleotide sequence ID" value="NZ_CP119992.1"/>
</dbReference>
<name>A0ABD6A637_9EURY</name>
<dbReference type="AlphaFoldDB" id="A0ABD6A637"/>
<accession>A0ABD6A637</accession>
<organism evidence="1 2">
    <name type="scientific">Halomarina halobia</name>
    <dbReference type="NCBI Taxonomy" id="3033386"/>
    <lineage>
        <taxon>Archaea</taxon>
        <taxon>Methanobacteriati</taxon>
        <taxon>Methanobacteriota</taxon>
        <taxon>Stenosarchaea group</taxon>
        <taxon>Halobacteria</taxon>
        <taxon>Halobacteriales</taxon>
        <taxon>Natronomonadaceae</taxon>
        <taxon>Halomarina</taxon>
    </lineage>
</organism>
<gene>
    <name evidence="1" type="ORF">ACFQPE_01510</name>
</gene>
<sequence length="43" mass="4494">MSENDALERVLANHPKLIGATYLLLAGETTMETTGIGSGYTGP</sequence>
<comment type="caution">
    <text evidence="1">The sequence shown here is derived from an EMBL/GenBank/DDBJ whole genome shotgun (WGS) entry which is preliminary data.</text>
</comment>
<evidence type="ECO:0000313" key="1">
    <source>
        <dbReference type="EMBL" id="MFC7315474.1"/>
    </source>
</evidence>
<dbReference type="Proteomes" id="UP001596547">
    <property type="component" value="Unassembled WGS sequence"/>
</dbReference>
<proteinExistence type="predicted"/>